<dbReference type="Gene3D" id="3.60.10.10">
    <property type="entry name" value="Endonuclease/exonuclease/phosphatase"/>
    <property type="match status" value="1"/>
</dbReference>
<feature type="binding site" evidence="6">
    <location>
        <position position="36"/>
    </location>
    <ligand>
        <name>Mg(2+)</name>
        <dbReference type="ChEBI" id="CHEBI:18420"/>
        <label>1</label>
    </ligand>
</feature>
<evidence type="ECO:0000256" key="2">
    <source>
        <dbReference type="ARBA" id="ARBA00022723"/>
    </source>
</evidence>
<feature type="binding site" evidence="6">
    <location>
        <position position="264"/>
    </location>
    <ligand>
        <name>Mg(2+)</name>
        <dbReference type="ChEBI" id="CHEBI:18420"/>
        <label>1</label>
    </ligand>
</feature>
<dbReference type="InterPro" id="IPR005135">
    <property type="entry name" value="Endo/exonuclease/phosphatase"/>
</dbReference>
<dbReference type="GO" id="GO:0008311">
    <property type="term" value="F:double-stranded DNA 3'-5' DNA exonuclease activity"/>
    <property type="evidence" value="ECO:0007669"/>
    <property type="project" value="UniProtKB-EC"/>
</dbReference>
<dbReference type="OrthoDB" id="9803914at2"/>
<feature type="active site" evidence="5">
    <location>
        <position position="112"/>
    </location>
</feature>
<feature type="binding site" evidence="6">
    <location>
        <position position="8"/>
    </location>
    <ligand>
        <name>Mg(2+)</name>
        <dbReference type="ChEBI" id="CHEBI:18420"/>
        <label>1</label>
    </ligand>
</feature>
<keyword evidence="4 6" id="KW-0460">Magnesium</keyword>
<reference evidence="9 10" key="1">
    <citation type="submission" date="2019-01" db="EMBL/GenBank/DDBJ databases">
        <title>Lactibacter flavus gen. nov., sp. nov., a novel bacterium of the family Propionibacteriaceae isolated from raw milk and dairy products.</title>
        <authorList>
            <person name="Huptas C."/>
            <person name="Wenning M."/>
            <person name="Breitenwieser F."/>
            <person name="Doll E."/>
            <person name="Von Neubeck M."/>
            <person name="Busse H.-J."/>
            <person name="Scherer S."/>
        </authorList>
    </citation>
    <scope>NUCLEOTIDE SEQUENCE [LARGE SCALE GENOMIC DNA]</scope>
    <source>
        <strain evidence="9 10">DSM 22130</strain>
    </source>
</reference>
<feature type="binding site" evidence="6">
    <location>
        <position position="265"/>
    </location>
    <ligand>
        <name>Mg(2+)</name>
        <dbReference type="ChEBI" id="CHEBI:18420"/>
        <label>1</label>
    </ligand>
</feature>
<protein>
    <submittedName>
        <fullName evidence="9">Exodeoxyribonuclease III</fullName>
        <ecNumber evidence="9">3.1.11.2</ecNumber>
    </submittedName>
</protein>
<dbReference type="GO" id="GO:0046872">
    <property type="term" value="F:metal ion binding"/>
    <property type="evidence" value="ECO:0007669"/>
    <property type="project" value="UniProtKB-KW"/>
</dbReference>
<feature type="active site" description="Proton donor/acceptor" evidence="5">
    <location>
        <position position="162"/>
    </location>
</feature>
<gene>
    <name evidence="9" type="primary">xth</name>
    <name evidence="9" type="ORF">ET996_10860</name>
</gene>
<keyword evidence="3 9" id="KW-0378">Hydrolase</keyword>
<comment type="similarity">
    <text evidence="1">Belongs to the DNA repair enzymes AP/ExoA family.</text>
</comment>
<name>A0A4Q9KIU3_PROTD</name>
<keyword evidence="6" id="KW-0464">Manganese</keyword>
<dbReference type="GO" id="GO:0006281">
    <property type="term" value="P:DNA repair"/>
    <property type="evidence" value="ECO:0007669"/>
    <property type="project" value="InterPro"/>
</dbReference>
<dbReference type="SUPFAM" id="SSF56219">
    <property type="entry name" value="DNase I-like"/>
    <property type="match status" value="1"/>
</dbReference>
<evidence type="ECO:0000256" key="5">
    <source>
        <dbReference type="PIRSR" id="PIRSR604808-1"/>
    </source>
</evidence>
<evidence type="ECO:0000256" key="3">
    <source>
        <dbReference type="ARBA" id="ARBA00022801"/>
    </source>
</evidence>
<feature type="active site" description="Proton acceptor" evidence="5">
    <location>
        <position position="265"/>
    </location>
</feature>
<comment type="cofactor">
    <cofactor evidence="6">
        <name>Mg(2+)</name>
        <dbReference type="ChEBI" id="CHEBI:18420"/>
    </cofactor>
    <cofactor evidence="6">
        <name>Mn(2+)</name>
        <dbReference type="ChEBI" id="CHEBI:29035"/>
    </cofactor>
    <text evidence="6">Probably binds two magnesium or manganese ions per subunit.</text>
</comment>
<feature type="site" description="Important for catalytic activity" evidence="7">
    <location>
        <position position="235"/>
    </location>
</feature>
<dbReference type="Pfam" id="PF03372">
    <property type="entry name" value="Exo_endo_phos"/>
    <property type="match status" value="1"/>
</dbReference>
<feature type="binding site" evidence="6">
    <location>
        <position position="164"/>
    </location>
    <ligand>
        <name>Mg(2+)</name>
        <dbReference type="ChEBI" id="CHEBI:18420"/>
        <label>1</label>
    </ligand>
</feature>
<evidence type="ECO:0000256" key="4">
    <source>
        <dbReference type="ARBA" id="ARBA00022842"/>
    </source>
</evidence>
<dbReference type="PROSITE" id="PS51435">
    <property type="entry name" value="AP_NUCLEASE_F1_4"/>
    <property type="match status" value="1"/>
</dbReference>
<dbReference type="Proteomes" id="UP000291933">
    <property type="component" value="Unassembled WGS sequence"/>
</dbReference>
<evidence type="ECO:0000259" key="8">
    <source>
        <dbReference type="Pfam" id="PF03372"/>
    </source>
</evidence>
<feature type="site" description="Transition state stabilizer" evidence="7">
    <location>
        <position position="164"/>
    </location>
</feature>
<comment type="caution">
    <text evidence="9">The sequence shown here is derived from an EMBL/GenBank/DDBJ whole genome shotgun (WGS) entry which is preliminary data.</text>
</comment>
<dbReference type="NCBIfam" id="TIGR00633">
    <property type="entry name" value="xth"/>
    <property type="match status" value="1"/>
</dbReference>
<keyword evidence="2 6" id="KW-0479">Metal-binding</keyword>
<feature type="binding site" evidence="6">
    <location>
        <position position="162"/>
    </location>
    <ligand>
        <name>Mg(2+)</name>
        <dbReference type="ChEBI" id="CHEBI:18420"/>
        <label>1</label>
    </ligand>
</feature>
<feature type="site" description="Interaction with DNA substrate" evidence="7">
    <location>
        <position position="265"/>
    </location>
</feature>
<dbReference type="InterPro" id="IPR004808">
    <property type="entry name" value="AP_endonuc_1"/>
</dbReference>
<dbReference type="PANTHER" id="PTHR43250">
    <property type="entry name" value="EXODEOXYRIBONUCLEASE III"/>
    <property type="match status" value="1"/>
</dbReference>
<evidence type="ECO:0000256" key="1">
    <source>
        <dbReference type="ARBA" id="ARBA00007092"/>
    </source>
</evidence>
<evidence type="ECO:0000256" key="7">
    <source>
        <dbReference type="PIRSR" id="PIRSR604808-3"/>
    </source>
</evidence>
<evidence type="ECO:0000256" key="6">
    <source>
        <dbReference type="PIRSR" id="PIRSR604808-2"/>
    </source>
</evidence>
<feature type="domain" description="Endonuclease/exonuclease/phosphatase" evidence="8">
    <location>
        <begin position="5"/>
        <end position="265"/>
    </location>
</feature>
<accession>A0A4Q9KIU3</accession>
<dbReference type="InterPro" id="IPR036691">
    <property type="entry name" value="Endo/exonu/phosph_ase_sf"/>
</dbReference>
<keyword evidence="10" id="KW-1185">Reference proteome</keyword>
<proteinExistence type="inferred from homology"/>
<evidence type="ECO:0000313" key="9">
    <source>
        <dbReference type="EMBL" id="TBT94342.1"/>
    </source>
</evidence>
<sequence length="274" mass="30418">MLRIATHNVNGIRSAVRRGFGDWLAARDCDVVALQEVRCPAELIPAEAVAGYHLSYHAGVLAGRNGVALLTRTPPSAVRIGFGHRPTDEHGRYLEIDLDAPGHVPLTLGSLYLPKGATHDGPDADPAKYARKVAFMRSFRAYLTRARREAGRRGREFAVMGDFNIAHAELDLKNWRTSKRMEGFLSHEREWFGSLLGPRTLIDVVRHVVPGEQGPYSWWSWLDGRFDADVGWRIDYQLATPGLARSAVAAGTDRESHSSLRLSDHAPVVVDYDC</sequence>
<dbReference type="EC" id="3.1.11.2" evidence="9"/>
<dbReference type="NCBIfam" id="TIGR00195">
    <property type="entry name" value="exoDNase_III"/>
    <property type="match status" value="1"/>
</dbReference>
<dbReference type="EMBL" id="SDMR01000014">
    <property type="protein sequence ID" value="TBT94342.1"/>
    <property type="molecule type" value="Genomic_DNA"/>
</dbReference>
<organism evidence="9 10">
    <name type="scientific">Propioniciclava tarda</name>
    <dbReference type="NCBI Taxonomy" id="433330"/>
    <lineage>
        <taxon>Bacteria</taxon>
        <taxon>Bacillati</taxon>
        <taxon>Actinomycetota</taxon>
        <taxon>Actinomycetes</taxon>
        <taxon>Propionibacteriales</taxon>
        <taxon>Propionibacteriaceae</taxon>
        <taxon>Propioniciclava</taxon>
    </lineage>
</organism>
<dbReference type="AlphaFoldDB" id="A0A4Q9KIU3"/>
<evidence type="ECO:0000313" key="10">
    <source>
        <dbReference type="Proteomes" id="UP000291933"/>
    </source>
</evidence>
<dbReference type="PANTHER" id="PTHR43250:SF2">
    <property type="entry name" value="EXODEOXYRIBONUCLEASE III"/>
    <property type="match status" value="1"/>
</dbReference>
<dbReference type="InterPro" id="IPR037493">
    <property type="entry name" value="ExoIII-like"/>
</dbReference>